<comment type="catalytic activity">
    <reaction evidence="1">
        <text>(4aS,6R)-4a-hydroxy-L-erythro-5,6,7,8-tetrahydrobiopterin = (6R)-L-erythro-6,7-dihydrobiopterin + H2O</text>
        <dbReference type="Rhea" id="RHEA:11920"/>
        <dbReference type="ChEBI" id="CHEBI:15377"/>
        <dbReference type="ChEBI" id="CHEBI:15642"/>
        <dbReference type="ChEBI" id="CHEBI:43120"/>
        <dbReference type="EC" id="4.2.1.96"/>
    </reaction>
</comment>
<dbReference type="OrthoDB" id="9800108at2"/>
<dbReference type="CDD" id="cd00488">
    <property type="entry name" value="PCD_DCoH"/>
    <property type="match status" value="1"/>
</dbReference>
<sequence>MSEQQDLKVYLPHEVISLIKEKLPSWSYEEGYLVKEISTKSWKETVMIFNAVAYLAEALWHHPDVELSFRRVKIKLKTHELNGITDRDFELAGHIEDLLRVKKVL</sequence>
<dbReference type="EMBL" id="CP001931">
    <property type="protein sequence ID" value="ADC89767.1"/>
    <property type="molecule type" value="Genomic_DNA"/>
</dbReference>
<dbReference type="HOGENOM" id="CLU_081974_4_0_0"/>
<evidence type="ECO:0000313" key="5">
    <source>
        <dbReference type="EMBL" id="ADC89767.1"/>
    </source>
</evidence>
<keyword evidence="6" id="KW-1185">Reference proteome</keyword>
<proteinExistence type="inferred from homology"/>
<dbReference type="InterPro" id="IPR036428">
    <property type="entry name" value="PCD_sf"/>
</dbReference>
<dbReference type="AlphaFoldDB" id="D3SLY7"/>
<evidence type="ECO:0000256" key="3">
    <source>
        <dbReference type="ARBA" id="ARBA00013252"/>
    </source>
</evidence>
<dbReference type="RefSeq" id="WP_012992173.1">
    <property type="nucleotide sequence ID" value="NC_013894.1"/>
</dbReference>
<dbReference type="STRING" id="638303.Thal_1135"/>
<dbReference type="Pfam" id="PF01329">
    <property type="entry name" value="Pterin_4a"/>
    <property type="match status" value="1"/>
</dbReference>
<dbReference type="PANTHER" id="PTHR12599">
    <property type="entry name" value="PTERIN-4-ALPHA-CARBINOLAMINE DEHYDRATASE"/>
    <property type="match status" value="1"/>
</dbReference>
<protein>
    <recommendedName>
        <fullName evidence="3">4a-hydroxytetrahydrobiopterin dehydratase</fullName>
        <ecNumber evidence="3">4.2.1.96</ecNumber>
    </recommendedName>
</protein>
<dbReference type="GO" id="GO:0006729">
    <property type="term" value="P:tetrahydrobiopterin biosynthetic process"/>
    <property type="evidence" value="ECO:0007669"/>
    <property type="project" value="InterPro"/>
</dbReference>
<dbReference type="GO" id="GO:0008124">
    <property type="term" value="F:4-alpha-hydroxytetrahydrobiopterin dehydratase activity"/>
    <property type="evidence" value="ECO:0007669"/>
    <property type="project" value="UniProtKB-EC"/>
</dbReference>
<dbReference type="Proteomes" id="UP000002043">
    <property type="component" value="Chromosome"/>
</dbReference>
<comment type="similarity">
    <text evidence="2">Belongs to the pterin-4-alpha-carbinolamine dehydratase family.</text>
</comment>
<keyword evidence="4" id="KW-0456">Lyase</keyword>
<dbReference type="EC" id="4.2.1.96" evidence="3"/>
<dbReference type="InterPro" id="IPR001533">
    <property type="entry name" value="Pterin_deHydtase"/>
</dbReference>
<dbReference type="Gene3D" id="3.30.1360.20">
    <property type="entry name" value="Transcriptional coactivator/pterin dehydratase"/>
    <property type="match status" value="1"/>
</dbReference>
<evidence type="ECO:0000256" key="1">
    <source>
        <dbReference type="ARBA" id="ARBA00001554"/>
    </source>
</evidence>
<accession>D3SLY7</accession>
<evidence type="ECO:0000256" key="4">
    <source>
        <dbReference type="ARBA" id="ARBA00023239"/>
    </source>
</evidence>
<name>D3SLY7_THEAH</name>
<evidence type="ECO:0000313" key="6">
    <source>
        <dbReference type="Proteomes" id="UP000002043"/>
    </source>
</evidence>
<dbReference type="SUPFAM" id="SSF55248">
    <property type="entry name" value="PCD-like"/>
    <property type="match status" value="1"/>
</dbReference>
<evidence type="ECO:0000256" key="2">
    <source>
        <dbReference type="ARBA" id="ARBA00006472"/>
    </source>
</evidence>
<dbReference type="PANTHER" id="PTHR12599:SF0">
    <property type="entry name" value="PTERIN-4-ALPHA-CARBINOLAMINE DEHYDRATASE"/>
    <property type="match status" value="1"/>
</dbReference>
<gene>
    <name evidence="5" type="ordered locus">Thal_1135</name>
</gene>
<dbReference type="eggNOG" id="COG2154">
    <property type="taxonomic scope" value="Bacteria"/>
</dbReference>
<dbReference type="KEGG" id="tal:Thal_1135"/>
<reference evidence="6" key="1">
    <citation type="journal article" date="2010" name="Stand. Genomic Sci.">
        <title>Complete genome sequence of Thermocrinis albus type strain (HI 11/12T).</title>
        <authorList>
            <person name="Wirth R."/>
            <person name="Sikorski J."/>
            <person name="Brambilla E."/>
            <person name="Misra M."/>
            <person name="Lapidus A."/>
            <person name="Copeland A."/>
            <person name="Nolan M."/>
            <person name="Lucas S."/>
            <person name="Chen F."/>
            <person name="Tice H."/>
            <person name="Cheng J.F."/>
            <person name="Han C."/>
            <person name="Detter J.C."/>
            <person name="Tapia R."/>
            <person name="Bruce D."/>
            <person name="Goodwin L."/>
            <person name="Pitluck S."/>
            <person name="Pati A."/>
            <person name="Anderson I."/>
            <person name="Ivanova N."/>
            <person name="Mavromatis K."/>
            <person name="Mikhailova N."/>
            <person name="Chen A."/>
            <person name="Palaniappan K."/>
            <person name="Bilek Y."/>
            <person name="Hader T."/>
            <person name="Land M."/>
            <person name="Hauser L."/>
            <person name="Chang Y.J."/>
            <person name="Jeffries C.D."/>
            <person name="Tindall B.J."/>
            <person name="Rohde M."/>
            <person name="Goker M."/>
            <person name="Bristow J."/>
            <person name="Eisen J.A."/>
            <person name="Markowitz V."/>
            <person name="Hugenholtz P."/>
            <person name="Kyrpides N.C."/>
            <person name="Klenk H.P."/>
        </authorList>
    </citation>
    <scope>NUCLEOTIDE SEQUENCE [LARGE SCALE GENOMIC DNA]</scope>
    <source>
        <strain evidence="6">DSM 14484 / JCM 11386 / HI 11/12</strain>
    </source>
</reference>
<organism evidence="5 6">
    <name type="scientific">Thermocrinis albus (strain DSM 14484 / JCM 11386 / HI 11/12)</name>
    <dbReference type="NCBI Taxonomy" id="638303"/>
    <lineage>
        <taxon>Bacteria</taxon>
        <taxon>Pseudomonadati</taxon>
        <taxon>Aquificota</taxon>
        <taxon>Aquificia</taxon>
        <taxon>Aquificales</taxon>
        <taxon>Aquificaceae</taxon>
        <taxon>Thermocrinis</taxon>
    </lineage>
</organism>